<dbReference type="WBParaSite" id="ASIM_0001192701-mRNA-1">
    <property type="protein sequence ID" value="ASIM_0001192701-mRNA-1"/>
    <property type="gene ID" value="ASIM_0001192701"/>
</dbReference>
<keyword evidence="3" id="KW-0159">Chromosome partition</keyword>
<evidence type="ECO:0000313" key="13">
    <source>
        <dbReference type="Proteomes" id="UP000267096"/>
    </source>
</evidence>
<dbReference type="Proteomes" id="UP000267096">
    <property type="component" value="Unassembled WGS sequence"/>
</dbReference>
<dbReference type="EC" id="2.3.1.259" evidence="7"/>
<dbReference type="CDD" id="cd04301">
    <property type="entry name" value="NAT_SF"/>
    <property type="match status" value="1"/>
</dbReference>
<dbReference type="GO" id="GO:0004402">
    <property type="term" value="F:histone acetyltransferase activity"/>
    <property type="evidence" value="ECO:0007669"/>
    <property type="project" value="TreeGrafter"/>
</dbReference>
<dbReference type="InterPro" id="IPR045141">
    <property type="entry name" value="NAA60-like"/>
</dbReference>
<evidence type="ECO:0000256" key="4">
    <source>
        <dbReference type="ARBA" id="ARBA00022853"/>
    </source>
</evidence>
<evidence type="ECO:0000256" key="2">
    <source>
        <dbReference type="ARBA" id="ARBA00022679"/>
    </source>
</evidence>
<evidence type="ECO:0000256" key="5">
    <source>
        <dbReference type="ARBA" id="ARBA00023315"/>
    </source>
</evidence>
<keyword evidence="13" id="KW-1185">Reference proteome</keyword>
<evidence type="ECO:0000313" key="12">
    <source>
        <dbReference type="EMBL" id="VDK44956.1"/>
    </source>
</evidence>
<dbReference type="GO" id="GO:0000139">
    <property type="term" value="C:Golgi membrane"/>
    <property type="evidence" value="ECO:0007669"/>
    <property type="project" value="TreeGrafter"/>
</dbReference>
<keyword evidence="2" id="KW-0808">Transferase</keyword>
<evidence type="ECO:0000256" key="1">
    <source>
        <dbReference type="ARBA" id="ARBA00013184"/>
    </source>
</evidence>
<dbReference type="SUPFAM" id="SSF55729">
    <property type="entry name" value="Acyl-CoA N-acyltransferases (Nat)"/>
    <property type="match status" value="1"/>
</dbReference>
<dbReference type="OrthoDB" id="47017at2759"/>
<dbReference type="GO" id="GO:0120518">
    <property type="term" value="F:protein N-terminal-methionine acetyltransferase activity"/>
    <property type="evidence" value="ECO:0007669"/>
    <property type="project" value="UniProtKB-EC"/>
</dbReference>
<dbReference type="AlphaFoldDB" id="A0A0M3JUQ6"/>
<name>A0A0M3JUQ6_ANISI</name>
<reference evidence="12 13" key="2">
    <citation type="submission" date="2018-11" db="EMBL/GenBank/DDBJ databases">
        <authorList>
            <consortium name="Pathogen Informatics"/>
        </authorList>
    </citation>
    <scope>NUCLEOTIDE SEQUENCE [LARGE SCALE GENOMIC DNA]</scope>
</reference>
<dbReference type="Gene3D" id="3.40.630.30">
    <property type="match status" value="1"/>
</dbReference>
<comment type="catalytic activity">
    <reaction evidence="10">
        <text>N-terminal L-methionyl-[transmembrane protein] + acetyl-CoA = N-terminal N(alpha)-acetyl-L-methionyl-[transmembrane protein] + CoA + H(+)</text>
        <dbReference type="Rhea" id="RHEA:50604"/>
        <dbReference type="Rhea" id="RHEA-COMP:12745"/>
        <dbReference type="Rhea" id="RHEA-COMP:12746"/>
        <dbReference type="ChEBI" id="CHEBI:15378"/>
        <dbReference type="ChEBI" id="CHEBI:57287"/>
        <dbReference type="ChEBI" id="CHEBI:57288"/>
        <dbReference type="ChEBI" id="CHEBI:64731"/>
        <dbReference type="ChEBI" id="CHEBI:133414"/>
        <dbReference type="EC" id="2.3.1.259"/>
    </reaction>
</comment>
<evidence type="ECO:0000256" key="9">
    <source>
        <dbReference type="ARBA" id="ARBA00048017"/>
    </source>
</evidence>
<keyword evidence="5" id="KW-0012">Acyltransferase</keyword>
<evidence type="ECO:0000256" key="3">
    <source>
        <dbReference type="ARBA" id="ARBA00022829"/>
    </source>
</evidence>
<keyword evidence="4" id="KW-0156">Chromatin regulator</keyword>
<feature type="domain" description="N-acetyltransferase" evidence="11">
    <location>
        <begin position="80"/>
        <end position="241"/>
    </location>
</feature>
<comment type="similarity">
    <text evidence="6">Belongs to the acetyltransferase family. NAA60 subfamily.</text>
</comment>
<dbReference type="InterPro" id="IPR000182">
    <property type="entry name" value="GNAT_dom"/>
</dbReference>
<evidence type="ECO:0000256" key="7">
    <source>
        <dbReference type="ARBA" id="ARBA00026111"/>
    </source>
</evidence>
<dbReference type="PANTHER" id="PTHR14744:SF15">
    <property type="entry name" value="N-ALPHA-ACETYLTRANSFERASE 60"/>
    <property type="match status" value="1"/>
</dbReference>
<evidence type="ECO:0000259" key="11">
    <source>
        <dbReference type="PROSITE" id="PS51186"/>
    </source>
</evidence>
<sequence length="253" mass="29140">MMTLANINLKNSSHPSDVIDPKNDHIYQGHVDNTNICNGNASVECSQNGELQMEGVLIESGTKLLLKQHRNNKQLRTSEWPIRRLQKPHLKELEELCKDAFPIKYPHCWYEEVLNGKFITFGIFHNNYLVAVLVAELKLLNQCNAEDKDLLSDGYLPVVYILSLAVRYGFRRLGLASRLLEFLLSNVIQKAPFPKAVYLHVLSTNYGAINLYKRYGFRHHATLMFVSFFFISHLRITAQLAHNRQSLQRSIPF</sequence>
<comment type="catalytic activity">
    <reaction evidence="9">
        <text>L-lysyl-[protein] + acetyl-CoA = N(6)-acetyl-L-lysyl-[protein] + CoA + H(+)</text>
        <dbReference type="Rhea" id="RHEA:45948"/>
        <dbReference type="Rhea" id="RHEA-COMP:9752"/>
        <dbReference type="Rhea" id="RHEA-COMP:10731"/>
        <dbReference type="ChEBI" id="CHEBI:15378"/>
        <dbReference type="ChEBI" id="CHEBI:29969"/>
        <dbReference type="ChEBI" id="CHEBI:57287"/>
        <dbReference type="ChEBI" id="CHEBI:57288"/>
        <dbReference type="ChEBI" id="CHEBI:61930"/>
        <dbReference type="EC" id="2.3.1.48"/>
    </reaction>
</comment>
<evidence type="ECO:0000256" key="8">
    <source>
        <dbReference type="ARBA" id="ARBA00026144"/>
    </source>
</evidence>
<gene>
    <name evidence="12" type="ORF">ASIM_LOCUS11393</name>
</gene>
<organism evidence="14">
    <name type="scientific">Anisakis simplex</name>
    <name type="common">Herring worm</name>
    <dbReference type="NCBI Taxonomy" id="6269"/>
    <lineage>
        <taxon>Eukaryota</taxon>
        <taxon>Metazoa</taxon>
        <taxon>Ecdysozoa</taxon>
        <taxon>Nematoda</taxon>
        <taxon>Chromadorea</taxon>
        <taxon>Rhabditida</taxon>
        <taxon>Spirurina</taxon>
        <taxon>Ascaridomorpha</taxon>
        <taxon>Ascaridoidea</taxon>
        <taxon>Anisakidae</taxon>
        <taxon>Anisakis</taxon>
        <taxon>Anisakis simplex complex</taxon>
    </lineage>
</organism>
<evidence type="ECO:0000313" key="14">
    <source>
        <dbReference type="WBParaSite" id="ASIM_0001192701-mRNA-1"/>
    </source>
</evidence>
<accession>A0A0M3JUQ6</accession>
<dbReference type="EMBL" id="UYRR01031065">
    <property type="protein sequence ID" value="VDK44956.1"/>
    <property type="molecule type" value="Genomic_DNA"/>
</dbReference>
<dbReference type="EC" id="2.3.1.48" evidence="1"/>
<evidence type="ECO:0000256" key="6">
    <source>
        <dbReference type="ARBA" id="ARBA00025774"/>
    </source>
</evidence>
<protein>
    <recommendedName>
        <fullName evidence="8">N-alpha-acetyltransferase 60</fullName>
        <ecNumber evidence="7">2.3.1.259</ecNumber>
        <ecNumber evidence="1">2.3.1.48</ecNumber>
    </recommendedName>
</protein>
<dbReference type="InterPro" id="IPR016181">
    <property type="entry name" value="Acyl_CoA_acyltransferase"/>
</dbReference>
<dbReference type="PROSITE" id="PS51186">
    <property type="entry name" value="GNAT"/>
    <property type="match status" value="1"/>
</dbReference>
<dbReference type="Pfam" id="PF00583">
    <property type="entry name" value="Acetyltransf_1"/>
    <property type="match status" value="1"/>
</dbReference>
<evidence type="ECO:0000256" key="10">
    <source>
        <dbReference type="ARBA" id="ARBA00048848"/>
    </source>
</evidence>
<dbReference type="PANTHER" id="PTHR14744">
    <property type="entry name" value="N-ALPHA-ACETYLTRANSFERASE 60"/>
    <property type="match status" value="1"/>
</dbReference>
<dbReference type="GO" id="GO:0007059">
    <property type="term" value="P:chromosome segregation"/>
    <property type="evidence" value="ECO:0007669"/>
    <property type="project" value="UniProtKB-KW"/>
</dbReference>
<reference evidence="14" key="1">
    <citation type="submission" date="2017-02" db="UniProtKB">
        <authorList>
            <consortium name="WormBaseParasite"/>
        </authorList>
    </citation>
    <scope>IDENTIFICATION</scope>
</reference>
<proteinExistence type="inferred from homology"/>